<feature type="domain" description="MsrB" evidence="4">
    <location>
        <begin position="87"/>
        <end position="214"/>
    </location>
</feature>
<dbReference type="EC" id="1.8.4.12" evidence="3"/>
<comment type="function">
    <text evidence="3">Catalyzes the reduction of methionine sulfoxide (MetSO) to methionine in proteins. Plays a protective role against oxidative stress by restoring activity to proteins that have been inactivated by methionine oxidation. MSRB family specifically reduces the MetSO R-enantiomer.</text>
</comment>
<dbReference type="EMBL" id="HBDV01000394">
    <property type="protein sequence ID" value="CAD8215989.1"/>
    <property type="molecule type" value="Transcribed_RNA"/>
</dbReference>
<dbReference type="InterPro" id="IPR002579">
    <property type="entry name" value="Met_Sox_Rdtase_MsrB_dom"/>
</dbReference>
<dbReference type="PROSITE" id="PS51790">
    <property type="entry name" value="MSRB"/>
    <property type="match status" value="1"/>
</dbReference>
<dbReference type="Pfam" id="PF01641">
    <property type="entry name" value="SelR"/>
    <property type="match status" value="1"/>
</dbReference>
<comment type="similarity">
    <text evidence="1 3">Belongs to the MsrB Met sulfoxide reductase family.</text>
</comment>
<dbReference type="GO" id="GO:0030091">
    <property type="term" value="P:protein repair"/>
    <property type="evidence" value="ECO:0007669"/>
    <property type="project" value="InterPro"/>
</dbReference>
<accession>A0A7R9SV60</accession>
<name>A0A7R9SV60_9CHLO</name>
<proteinExistence type="inferred from homology"/>
<dbReference type="NCBIfam" id="TIGR00357">
    <property type="entry name" value="peptide-methionine (R)-S-oxide reductase MsrB"/>
    <property type="match status" value="1"/>
</dbReference>
<evidence type="ECO:0000313" key="5">
    <source>
        <dbReference type="EMBL" id="CAD8215989.1"/>
    </source>
</evidence>
<protein>
    <recommendedName>
        <fullName evidence="3">Peptide-methionine (R)-S-oxide reductase</fullName>
        <ecNumber evidence="3">1.8.4.12</ecNumber>
    </recommendedName>
</protein>
<dbReference type="GO" id="GO:0005737">
    <property type="term" value="C:cytoplasm"/>
    <property type="evidence" value="ECO:0007669"/>
    <property type="project" value="TreeGrafter"/>
</dbReference>
<evidence type="ECO:0000256" key="3">
    <source>
        <dbReference type="RuleBase" id="RU365044"/>
    </source>
</evidence>
<keyword evidence="2 3" id="KW-0560">Oxidoreductase</keyword>
<dbReference type="Gene3D" id="2.170.150.20">
    <property type="entry name" value="Peptide methionine sulfoxide reductase"/>
    <property type="match status" value="1"/>
</dbReference>
<evidence type="ECO:0000256" key="1">
    <source>
        <dbReference type="ARBA" id="ARBA00007174"/>
    </source>
</evidence>
<dbReference type="SUPFAM" id="SSF51316">
    <property type="entry name" value="Mss4-like"/>
    <property type="match status" value="1"/>
</dbReference>
<comment type="catalytic activity">
    <reaction evidence="3">
        <text>L-methionyl-[protein] + [thioredoxin]-disulfide + H2O = L-methionyl-(R)-S-oxide-[protein] + [thioredoxin]-dithiol</text>
        <dbReference type="Rhea" id="RHEA:24164"/>
        <dbReference type="Rhea" id="RHEA-COMP:10698"/>
        <dbReference type="Rhea" id="RHEA-COMP:10700"/>
        <dbReference type="Rhea" id="RHEA-COMP:12313"/>
        <dbReference type="Rhea" id="RHEA-COMP:12314"/>
        <dbReference type="ChEBI" id="CHEBI:15377"/>
        <dbReference type="ChEBI" id="CHEBI:16044"/>
        <dbReference type="ChEBI" id="CHEBI:29950"/>
        <dbReference type="ChEBI" id="CHEBI:45764"/>
        <dbReference type="ChEBI" id="CHEBI:50058"/>
        <dbReference type="EC" id="1.8.4.12"/>
    </reaction>
</comment>
<organism evidence="5">
    <name type="scientific">Polyblepharides amylifera</name>
    <dbReference type="NCBI Taxonomy" id="1486889"/>
    <lineage>
        <taxon>Eukaryota</taxon>
        <taxon>Viridiplantae</taxon>
        <taxon>Chlorophyta</taxon>
        <taxon>Pyramimonadophyceae</taxon>
        <taxon>Pyramimonadales</taxon>
        <taxon>Polyblepharidaceae</taxon>
        <taxon>Polyblepharides</taxon>
    </lineage>
</organism>
<gene>
    <name evidence="5" type="ORF">PAMY1081_LOCUS263</name>
</gene>
<dbReference type="PANTHER" id="PTHR10173:SF57">
    <property type="entry name" value="PEPTIDE-METHIONINE (R)-S-OXIDE REDUCTASE"/>
    <property type="match status" value="1"/>
</dbReference>
<dbReference type="GO" id="GO:0046872">
    <property type="term" value="F:metal ion binding"/>
    <property type="evidence" value="ECO:0007669"/>
    <property type="project" value="UniProtKB-KW"/>
</dbReference>
<dbReference type="GO" id="GO:0006979">
    <property type="term" value="P:response to oxidative stress"/>
    <property type="evidence" value="ECO:0007669"/>
    <property type="project" value="InterPro"/>
</dbReference>
<evidence type="ECO:0000256" key="2">
    <source>
        <dbReference type="ARBA" id="ARBA00023002"/>
    </source>
</evidence>
<comment type="cofactor">
    <cofactor evidence="3">
        <name>Zn(2+)</name>
        <dbReference type="ChEBI" id="CHEBI:29105"/>
    </cofactor>
    <text evidence="3">Binds 1 zinc ion per subunit.</text>
</comment>
<keyword evidence="3" id="KW-0862">Zinc</keyword>
<keyword evidence="3" id="KW-0479">Metal-binding</keyword>
<dbReference type="AlphaFoldDB" id="A0A7R9SV60"/>
<sequence length="236" mass="26179">MPMLSTSFCAHPKVCRPSATGPLTVTRSRSRCLATRPQAKSSQQNGVPTLPVVARRRALISLTGATTLLVLPRPSPAGALTEDQWKELVKQGALTKDAYYVLHDSGTERPYTSPLNNEKRVGQYLCAACETELFQSSTKFNSGTGWPSFYDKTKNVELEQDNFFDRVVAQRKEVHCKTCKGHLGHVFEDGWIYPETPTNLRYCINGVSLKFNPDAYQPEPKVTLSEFSVGPIPLQG</sequence>
<dbReference type="PANTHER" id="PTHR10173">
    <property type="entry name" value="METHIONINE SULFOXIDE REDUCTASE"/>
    <property type="match status" value="1"/>
</dbReference>
<dbReference type="GO" id="GO:0033743">
    <property type="term" value="F:peptide-methionine (R)-S-oxide reductase activity"/>
    <property type="evidence" value="ECO:0007669"/>
    <property type="project" value="UniProtKB-EC"/>
</dbReference>
<dbReference type="InterPro" id="IPR011057">
    <property type="entry name" value="Mss4-like_sf"/>
</dbReference>
<dbReference type="InterPro" id="IPR028427">
    <property type="entry name" value="Met_Sox_Rdtase_MsrB"/>
</dbReference>
<reference evidence="5" key="1">
    <citation type="submission" date="2021-01" db="EMBL/GenBank/DDBJ databases">
        <authorList>
            <person name="Corre E."/>
            <person name="Pelletier E."/>
            <person name="Niang G."/>
            <person name="Scheremetjew M."/>
            <person name="Finn R."/>
            <person name="Kale V."/>
            <person name="Holt S."/>
            <person name="Cochrane G."/>
            <person name="Meng A."/>
            <person name="Brown T."/>
            <person name="Cohen L."/>
        </authorList>
    </citation>
    <scope>NUCLEOTIDE SEQUENCE</scope>
    <source>
        <strain evidence="5">CCMP720</strain>
    </source>
</reference>
<evidence type="ECO:0000259" key="4">
    <source>
        <dbReference type="PROSITE" id="PS51790"/>
    </source>
</evidence>